<dbReference type="AlphaFoldDB" id="A0A502GG20"/>
<dbReference type="InterPro" id="IPR042100">
    <property type="entry name" value="Bug_dom1"/>
</dbReference>
<dbReference type="InterPro" id="IPR005064">
    <property type="entry name" value="BUG"/>
</dbReference>
<dbReference type="Proteomes" id="UP000317078">
    <property type="component" value="Unassembled WGS sequence"/>
</dbReference>
<dbReference type="Gene3D" id="3.40.190.10">
    <property type="entry name" value="Periplasmic binding protein-like II"/>
    <property type="match status" value="1"/>
</dbReference>
<protein>
    <submittedName>
        <fullName evidence="2">Tripartite tricarboxylate transporter substrate binding protein</fullName>
    </submittedName>
</protein>
<dbReference type="PIRSF" id="PIRSF017082">
    <property type="entry name" value="YflP"/>
    <property type="match status" value="1"/>
</dbReference>
<dbReference type="Pfam" id="PF03401">
    <property type="entry name" value="TctC"/>
    <property type="match status" value="1"/>
</dbReference>
<evidence type="ECO:0000313" key="2">
    <source>
        <dbReference type="EMBL" id="TPG59663.1"/>
    </source>
</evidence>
<dbReference type="Gene3D" id="3.40.190.150">
    <property type="entry name" value="Bordetella uptake gene, domain 1"/>
    <property type="match status" value="1"/>
</dbReference>
<evidence type="ECO:0000256" key="1">
    <source>
        <dbReference type="ARBA" id="ARBA00006987"/>
    </source>
</evidence>
<sequence length="333" mass="34567">MTGTERPARGLGEETGMITRRTLGIAGMAAFAARAARAQEGVPRAVTLIVPFSAGSVVDIMARPFAEALRASLGGGASVVVLNRDGGGGAVGAAATAAAKPDGATLYFGPSGMVTTLPFLVRGLPYAWGALEPVCQTFENIFVVAVPASSPFRALPDLVAAARARPDALSWGDAGPGTVGNLVALELSRRNGLRMTHVPYRNSPQMILDTQSGALAFSMSTFATVRGTDLRVLAVVADERQPALPEVPTLKELGQPVEWRGFGGIMAPRGVPTALLQRLEGACLEAVRSAGYREMAARTGQIAPPLGAAAFGTRLEEEYRSAASFLREIGLAP</sequence>
<comment type="caution">
    <text evidence="2">The sequence shown here is derived from an EMBL/GenBank/DDBJ whole genome shotgun (WGS) entry which is preliminary data.</text>
</comment>
<evidence type="ECO:0000313" key="3">
    <source>
        <dbReference type="Proteomes" id="UP000317078"/>
    </source>
</evidence>
<proteinExistence type="inferred from homology"/>
<accession>A0A502GG20</accession>
<reference evidence="2 3" key="1">
    <citation type="journal article" date="2019" name="Environ. Microbiol.">
        <title>Species interactions and distinct microbial communities in high Arctic permafrost affected cryosols are associated with the CH4 and CO2 gas fluxes.</title>
        <authorList>
            <person name="Altshuler I."/>
            <person name="Hamel J."/>
            <person name="Turney S."/>
            <person name="Magnuson E."/>
            <person name="Levesque R."/>
            <person name="Greer C."/>
            <person name="Whyte L.G."/>
        </authorList>
    </citation>
    <scope>NUCLEOTIDE SEQUENCE [LARGE SCALE GENOMIC DNA]</scope>
    <source>
        <strain evidence="2 3">S9.3B</strain>
    </source>
</reference>
<dbReference type="EMBL" id="RCZP01000003">
    <property type="protein sequence ID" value="TPG59663.1"/>
    <property type="molecule type" value="Genomic_DNA"/>
</dbReference>
<name>A0A502GG20_9PROT</name>
<dbReference type="PANTHER" id="PTHR42928">
    <property type="entry name" value="TRICARBOXYLATE-BINDING PROTEIN"/>
    <property type="match status" value="1"/>
</dbReference>
<dbReference type="PANTHER" id="PTHR42928:SF5">
    <property type="entry name" value="BLR1237 PROTEIN"/>
    <property type="match status" value="1"/>
</dbReference>
<organism evidence="2 3">
    <name type="scientific">Muricoccus nepalensis</name>
    <dbReference type="NCBI Taxonomy" id="1854500"/>
    <lineage>
        <taxon>Bacteria</taxon>
        <taxon>Pseudomonadati</taxon>
        <taxon>Pseudomonadota</taxon>
        <taxon>Alphaproteobacteria</taxon>
        <taxon>Acetobacterales</taxon>
        <taxon>Roseomonadaceae</taxon>
        <taxon>Muricoccus</taxon>
    </lineage>
</organism>
<dbReference type="OrthoDB" id="7245822at2"/>
<gene>
    <name evidence="2" type="ORF">EAH89_05340</name>
</gene>
<keyword evidence="3" id="KW-1185">Reference proteome</keyword>
<dbReference type="CDD" id="cd07012">
    <property type="entry name" value="PBP2_Bug_TTT"/>
    <property type="match status" value="1"/>
</dbReference>
<comment type="similarity">
    <text evidence="1">Belongs to the UPF0065 (bug) family.</text>
</comment>